<dbReference type="AlphaFoldDB" id="A0A7S3LQR1"/>
<feature type="region of interest" description="Disordered" evidence="6">
    <location>
        <begin position="704"/>
        <end position="736"/>
    </location>
</feature>
<feature type="transmembrane region" description="Helical" evidence="7">
    <location>
        <begin position="229"/>
        <end position="249"/>
    </location>
</feature>
<feature type="transmembrane region" description="Helical" evidence="7">
    <location>
        <begin position="170"/>
        <end position="188"/>
    </location>
</feature>
<dbReference type="Pfam" id="PF03134">
    <property type="entry name" value="TB2_DP1_HVA22"/>
    <property type="match status" value="2"/>
</dbReference>
<comment type="subcellular location">
    <subcellularLocation>
        <location evidence="1">Membrane</location>
        <topology evidence="1">Multi-pass membrane protein</topology>
    </subcellularLocation>
</comment>
<dbReference type="PANTHER" id="PTHR12300:SF161">
    <property type="entry name" value="RECEPTOR EXPRESSION-ENHANCING PROTEIN"/>
    <property type="match status" value="1"/>
</dbReference>
<feature type="compositionally biased region" description="Basic residues" evidence="6">
    <location>
        <begin position="24"/>
        <end position="41"/>
    </location>
</feature>
<keyword evidence="4 7" id="KW-1133">Transmembrane helix</keyword>
<name>A0A7S3LQR1_9STRA</name>
<dbReference type="PANTHER" id="PTHR12300">
    <property type="entry name" value="HVA22-LIKE PROTEINS"/>
    <property type="match status" value="1"/>
</dbReference>
<evidence type="ECO:0000256" key="2">
    <source>
        <dbReference type="ARBA" id="ARBA00008573"/>
    </source>
</evidence>
<sequence>MAATESMAVEELDSQLEQEELRQAKQRSSKRKSRSSGKSGRRNVGWRIAKTSANFSMQAFAALMIFFFATAALGGVLQLVQPSGKQTVGNGGQVVEAASPEPEINWKLAREAAILAFNTTVQALKLWSRLMISIILPTSQKTWILTKDGWAAMQPSMKSTLMFIINSPPVVKAAVAGGAATIGLTMLMHREIKRRRYVERVAKFFQKIYDRQAARYDKFSRRVKRQSEVVGELLPHLIFFGIAGTATVIAPELFSDFAKGIGGWALVIGIPVVATTRSLIVYDGKYQERIIKYAFKGKRKRRGSTLPKPIKSGAIKAKGVVDYIVKAVDQIRKPIDEVFGTGAVGDSEDSDEDDFAYTGGKRYSLQRYKTMRGVRPMGYPEALDMNQNSAVEQYEELQSVLYWLRYWTILSVALVGEQLPIIGHIIRLLPVWPAARLIFSLWLQVPGTSGADLAFEFVVPLVAKYWKRIDLPGPSSTTQNFALNMVFSQLPVSEETRTKMTEVAETGGTLLFTTLPLLFMPSIFTTIGCVVVGLGKPMYSGIVAVLAVEKAAQKARRSLNKKDNRNKRSSVNRLLRHVPGGGDMGVAAAALHCTQWLEYWVVYTSFMFVHGLASVFLFWFPFWVQMQLLLILWLQLPYFRGSRRIFKTGLALHYRLRNMIFGESFFTGWFKSSIEEDPVAQNLGTSEIEMDDINGFEVRDDNQAVPVVNEQETTEDDLVEEDEANEADIEDDTEDDILVDDPVEVEDEPHAQEGDIQGEVLDAENEVEEVEETVVDSGNAEVSAVEMKPERGFFDYIFNPW</sequence>
<evidence type="ECO:0000256" key="5">
    <source>
        <dbReference type="ARBA" id="ARBA00023136"/>
    </source>
</evidence>
<feature type="transmembrane region" description="Helical" evidence="7">
    <location>
        <begin position="59"/>
        <end position="80"/>
    </location>
</feature>
<evidence type="ECO:0000313" key="8">
    <source>
        <dbReference type="EMBL" id="CAE0437774.1"/>
    </source>
</evidence>
<reference evidence="8" key="1">
    <citation type="submission" date="2021-01" db="EMBL/GenBank/DDBJ databases">
        <authorList>
            <person name="Corre E."/>
            <person name="Pelletier E."/>
            <person name="Niang G."/>
            <person name="Scheremetjew M."/>
            <person name="Finn R."/>
            <person name="Kale V."/>
            <person name="Holt S."/>
            <person name="Cochrane G."/>
            <person name="Meng A."/>
            <person name="Brown T."/>
            <person name="Cohen L."/>
        </authorList>
    </citation>
    <scope>NUCLEOTIDE SEQUENCE</scope>
    <source>
        <strain evidence="8">GSBS06</strain>
    </source>
</reference>
<feature type="transmembrane region" description="Helical" evidence="7">
    <location>
        <begin position="509"/>
        <end position="534"/>
    </location>
</feature>
<protein>
    <submittedName>
        <fullName evidence="8">Uncharacterized protein</fullName>
    </submittedName>
</protein>
<evidence type="ECO:0000256" key="1">
    <source>
        <dbReference type="ARBA" id="ARBA00004141"/>
    </source>
</evidence>
<gene>
    <name evidence="8" type="ORF">ASTO00021_LOCUS8030</name>
</gene>
<proteinExistence type="inferred from homology"/>
<evidence type="ECO:0000256" key="6">
    <source>
        <dbReference type="SAM" id="MobiDB-lite"/>
    </source>
</evidence>
<feature type="region of interest" description="Disordered" evidence="6">
    <location>
        <begin position="1"/>
        <end position="43"/>
    </location>
</feature>
<dbReference type="EMBL" id="HBIN01010727">
    <property type="protein sequence ID" value="CAE0437774.1"/>
    <property type="molecule type" value="Transcribed_RNA"/>
</dbReference>
<evidence type="ECO:0000256" key="3">
    <source>
        <dbReference type="ARBA" id="ARBA00022692"/>
    </source>
</evidence>
<dbReference type="InterPro" id="IPR004345">
    <property type="entry name" value="TB2_DP1_HVA22"/>
</dbReference>
<accession>A0A7S3LQR1</accession>
<keyword evidence="3 7" id="KW-0812">Transmembrane</keyword>
<evidence type="ECO:0000256" key="4">
    <source>
        <dbReference type="ARBA" id="ARBA00022989"/>
    </source>
</evidence>
<feature type="compositionally biased region" description="Acidic residues" evidence="6">
    <location>
        <begin position="8"/>
        <end position="18"/>
    </location>
</feature>
<organism evidence="8">
    <name type="scientific">Aplanochytrium stocchinoi</name>
    <dbReference type="NCBI Taxonomy" id="215587"/>
    <lineage>
        <taxon>Eukaryota</taxon>
        <taxon>Sar</taxon>
        <taxon>Stramenopiles</taxon>
        <taxon>Bigyra</taxon>
        <taxon>Labyrinthulomycetes</taxon>
        <taxon>Thraustochytrida</taxon>
        <taxon>Thraustochytriidae</taxon>
        <taxon>Aplanochytrium</taxon>
    </lineage>
</organism>
<dbReference type="GO" id="GO:0016020">
    <property type="term" value="C:membrane"/>
    <property type="evidence" value="ECO:0007669"/>
    <property type="project" value="UniProtKB-SubCell"/>
</dbReference>
<feature type="transmembrane region" description="Helical" evidence="7">
    <location>
        <begin position="607"/>
        <end position="634"/>
    </location>
</feature>
<evidence type="ECO:0000256" key="7">
    <source>
        <dbReference type="SAM" id="Phobius"/>
    </source>
</evidence>
<feature type="compositionally biased region" description="Acidic residues" evidence="6">
    <location>
        <begin position="712"/>
        <end position="736"/>
    </location>
</feature>
<feature type="transmembrane region" description="Helical" evidence="7">
    <location>
        <begin position="261"/>
        <end position="282"/>
    </location>
</feature>
<comment type="similarity">
    <text evidence="2">Belongs to the DP1 family.</text>
</comment>
<keyword evidence="5 7" id="KW-0472">Membrane</keyword>